<dbReference type="GO" id="GO:0005737">
    <property type="term" value="C:cytoplasm"/>
    <property type="evidence" value="ECO:0007669"/>
    <property type="project" value="TreeGrafter"/>
</dbReference>
<gene>
    <name evidence="8" type="ORF">ERJ67_08865</name>
</gene>
<dbReference type="GO" id="GO:0004058">
    <property type="term" value="F:aromatic-L-amino-acid decarboxylase activity"/>
    <property type="evidence" value="ECO:0007669"/>
    <property type="project" value="UniProtKB-ARBA"/>
</dbReference>
<dbReference type="PANTHER" id="PTHR45677:SF8">
    <property type="entry name" value="CYSTEINE SULFINIC ACID DECARBOXYLASE"/>
    <property type="match status" value="1"/>
</dbReference>
<evidence type="ECO:0000256" key="7">
    <source>
        <dbReference type="RuleBase" id="RU000382"/>
    </source>
</evidence>
<evidence type="ECO:0000313" key="9">
    <source>
        <dbReference type="Proteomes" id="UP000317990"/>
    </source>
</evidence>
<comment type="similarity">
    <text evidence="2 7">Belongs to the group II decarboxylase family.</text>
</comment>
<name>A0A524RL92_9CHRO</name>
<evidence type="ECO:0000256" key="3">
    <source>
        <dbReference type="ARBA" id="ARBA00022793"/>
    </source>
</evidence>
<keyword evidence="3" id="KW-0210">Decarboxylase</keyword>
<comment type="cofactor">
    <cofactor evidence="1 6 7">
        <name>pyridoxal 5'-phosphate</name>
        <dbReference type="ChEBI" id="CHEBI:597326"/>
    </cofactor>
</comment>
<keyword evidence="4 6" id="KW-0663">Pyridoxal phosphate</keyword>
<evidence type="ECO:0000256" key="2">
    <source>
        <dbReference type="ARBA" id="ARBA00009533"/>
    </source>
</evidence>
<evidence type="ECO:0000313" key="8">
    <source>
        <dbReference type="EMBL" id="TGG90834.1"/>
    </source>
</evidence>
<dbReference type="GO" id="GO:0019752">
    <property type="term" value="P:carboxylic acid metabolic process"/>
    <property type="evidence" value="ECO:0007669"/>
    <property type="project" value="InterPro"/>
</dbReference>
<dbReference type="Gene3D" id="3.40.640.10">
    <property type="entry name" value="Type I PLP-dependent aspartate aminotransferase-like (Major domain)"/>
    <property type="match status" value="1"/>
</dbReference>
<evidence type="ECO:0000256" key="1">
    <source>
        <dbReference type="ARBA" id="ARBA00001933"/>
    </source>
</evidence>
<proteinExistence type="inferred from homology"/>
<evidence type="ECO:0000256" key="6">
    <source>
        <dbReference type="PIRSR" id="PIRSR602129-50"/>
    </source>
</evidence>
<dbReference type="InterPro" id="IPR015424">
    <property type="entry name" value="PyrdxlP-dep_Trfase"/>
</dbReference>
<dbReference type="GO" id="GO:0030170">
    <property type="term" value="F:pyridoxal phosphate binding"/>
    <property type="evidence" value="ECO:0007669"/>
    <property type="project" value="InterPro"/>
</dbReference>
<dbReference type="InterPro" id="IPR015422">
    <property type="entry name" value="PyrdxlP-dep_Trfase_small"/>
</dbReference>
<keyword evidence="8" id="KW-0032">Aminotransferase</keyword>
<dbReference type="InterPro" id="IPR002129">
    <property type="entry name" value="PyrdxlP-dep_de-COase"/>
</dbReference>
<evidence type="ECO:0000256" key="4">
    <source>
        <dbReference type="ARBA" id="ARBA00022898"/>
    </source>
</evidence>
<sequence length="479" mass="50302">MQGDRSTIAPIVLHAPHPDSGDPDWSPFVLPGGTDGVQLQGLINQVSTQLVQWLETASQRPPLPGLVMVPAVAPDQQGLSARQLLRDLNLVMAGSFNTNHPGALAHLDPPACTASIIGELACAVLNNNLLAEELSPLLSRLERTLMGWCARRIGLGPSAGGVLASGGSLSNLAALVVARRAAGLTYDPDARVLASEAAHVSIDKAMAVMGLHPGQRERIPCDASGRMDADALAAALARGGPTIAVVATAGTTVRGAIDPLVEIASHCARRGVWLHVDAAIGGVCALGERHRQRLQGLHQADSVTINPQKWLGITKASSMLLLRQPGLLAEAFAGPLPYMEPASDGVHGGDSGLQGTRPAEVLKLWLGLRQLGIVGIDRLITAALDRAALLRRQLEPLPLVLPSGDLHLVCFRPEAASHDQHASWSLRTRQRLLGEGLMLSRPQLDGCFHLKAVLGNPHTGAHHLRHLADLVAASLNGAA</sequence>
<reference evidence="8 9" key="1">
    <citation type="journal article" date="2019" name="mSystems">
        <title>Life at home and on the roam: Genomic adaptions reflect the dual lifestyle of an intracellular, facultative symbiont.</title>
        <authorList>
            <person name="Burgsdorf I."/>
        </authorList>
    </citation>
    <scope>NUCLEOTIDE SEQUENCE [LARGE SCALE GENOMIC DNA]</scope>
    <source>
        <strain evidence="8">277cV</strain>
    </source>
</reference>
<comment type="caution">
    <text evidence="8">The sequence shown here is derived from an EMBL/GenBank/DDBJ whole genome shotgun (WGS) entry which is preliminary data.</text>
</comment>
<dbReference type="PANTHER" id="PTHR45677">
    <property type="entry name" value="GLUTAMATE DECARBOXYLASE-RELATED"/>
    <property type="match status" value="1"/>
</dbReference>
<accession>A0A524RL92</accession>
<feature type="modified residue" description="N6-(pyridoxal phosphate)lysine" evidence="6">
    <location>
        <position position="309"/>
    </location>
</feature>
<protein>
    <submittedName>
        <fullName evidence="8">Aminotransferase class V-fold PLP-dependent enzyme</fullName>
    </submittedName>
</protein>
<dbReference type="InterPro" id="IPR015421">
    <property type="entry name" value="PyrdxlP-dep_Trfase_major"/>
</dbReference>
<dbReference type="EMBL" id="SRMO01000084">
    <property type="protein sequence ID" value="TGG90834.1"/>
    <property type="molecule type" value="Genomic_DNA"/>
</dbReference>
<dbReference type="Proteomes" id="UP000317990">
    <property type="component" value="Unassembled WGS sequence"/>
</dbReference>
<dbReference type="AlphaFoldDB" id="A0A524RL92"/>
<organism evidence="8 9">
    <name type="scientific">Aphanocapsa feldmannii 277cV</name>
    <dbReference type="NCBI Taxonomy" id="2507553"/>
    <lineage>
        <taxon>Bacteria</taxon>
        <taxon>Bacillati</taxon>
        <taxon>Cyanobacteriota</taxon>
        <taxon>Cyanophyceae</taxon>
        <taxon>Oscillatoriophycideae</taxon>
        <taxon>Chroococcales</taxon>
        <taxon>Microcystaceae</taxon>
        <taxon>Aphanocapsa</taxon>
    </lineage>
</organism>
<keyword evidence="5 7" id="KW-0456">Lyase</keyword>
<dbReference type="GO" id="GO:0008483">
    <property type="term" value="F:transaminase activity"/>
    <property type="evidence" value="ECO:0007669"/>
    <property type="project" value="UniProtKB-KW"/>
</dbReference>
<dbReference type="Gene3D" id="3.90.1150.10">
    <property type="entry name" value="Aspartate Aminotransferase, domain 1"/>
    <property type="match status" value="1"/>
</dbReference>
<keyword evidence="8" id="KW-0808">Transferase</keyword>
<evidence type="ECO:0000256" key="5">
    <source>
        <dbReference type="ARBA" id="ARBA00023239"/>
    </source>
</evidence>
<dbReference type="Gene3D" id="3.90.1150.170">
    <property type="match status" value="1"/>
</dbReference>
<dbReference type="SUPFAM" id="SSF53383">
    <property type="entry name" value="PLP-dependent transferases"/>
    <property type="match status" value="1"/>
</dbReference>
<dbReference type="Pfam" id="PF00282">
    <property type="entry name" value="Pyridoxal_deC"/>
    <property type="match status" value="1"/>
</dbReference>